<comment type="caution">
    <text evidence="2">The sequence shown here is derived from an EMBL/GenBank/DDBJ whole genome shotgun (WGS) entry which is preliminary data.</text>
</comment>
<dbReference type="Pfam" id="PF00132">
    <property type="entry name" value="Hexapep"/>
    <property type="match status" value="1"/>
</dbReference>
<sequence>MSYVSEYSRCPCTPNCLNNRLITSPKPSPTIFSNVAESVFIHSTAIIDEGSQIGEGTKIWHFSHIMPNCIIGERCNIGQNVVISPEVVLGNNVKVQNNVSIYTGVTCDDDVFLGPSMVFTNVINPRSAINRRDQYQKTHVGKGATIGANATVVCGNDIGEYAFIGAGAVITKSVPPYALVMGNPARQRGWVSEYGHRLTFDAGGTAVCPESGQLYRLTDNRITLLN</sequence>
<dbReference type="Gene3D" id="2.20.70.110">
    <property type="match status" value="1"/>
</dbReference>
<dbReference type="PANTHER" id="PTHR43300">
    <property type="entry name" value="ACETYLTRANSFERASE"/>
    <property type="match status" value="1"/>
</dbReference>
<dbReference type="Pfam" id="PF14602">
    <property type="entry name" value="Hexapep_2"/>
    <property type="match status" value="1"/>
</dbReference>
<protein>
    <submittedName>
        <fullName evidence="2">N-acetyltransferase</fullName>
    </submittedName>
</protein>
<accession>A0A927GCK3</accession>
<dbReference type="EMBL" id="JACXAA010000002">
    <property type="protein sequence ID" value="MBD2752561.1"/>
    <property type="molecule type" value="Genomic_DNA"/>
</dbReference>
<dbReference type="InterPro" id="IPR050179">
    <property type="entry name" value="Trans_hexapeptide_repeat"/>
</dbReference>
<evidence type="ECO:0000313" key="2">
    <source>
        <dbReference type="EMBL" id="MBD2752561.1"/>
    </source>
</evidence>
<evidence type="ECO:0000256" key="1">
    <source>
        <dbReference type="ARBA" id="ARBA00007274"/>
    </source>
</evidence>
<proteinExistence type="inferred from homology"/>
<organism evidence="2 3">
    <name type="scientific">Spirosoma validum</name>
    <dbReference type="NCBI Taxonomy" id="2771355"/>
    <lineage>
        <taxon>Bacteria</taxon>
        <taxon>Pseudomonadati</taxon>
        <taxon>Bacteroidota</taxon>
        <taxon>Cytophagia</taxon>
        <taxon>Cytophagales</taxon>
        <taxon>Cytophagaceae</taxon>
        <taxon>Spirosoma</taxon>
    </lineage>
</organism>
<dbReference type="SUPFAM" id="SSF51161">
    <property type="entry name" value="Trimeric LpxA-like enzymes"/>
    <property type="match status" value="1"/>
</dbReference>
<evidence type="ECO:0000313" key="3">
    <source>
        <dbReference type="Proteomes" id="UP000653797"/>
    </source>
</evidence>
<dbReference type="InterPro" id="IPR001451">
    <property type="entry name" value="Hexapep"/>
</dbReference>
<reference evidence="2" key="1">
    <citation type="submission" date="2020-09" db="EMBL/GenBank/DDBJ databases">
        <authorList>
            <person name="Kim M.K."/>
        </authorList>
    </citation>
    <scope>NUCLEOTIDE SEQUENCE</scope>
    <source>
        <strain evidence="2">BT704</strain>
    </source>
</reference>
<dbReference type="Gene3D" id="2.160.10.10">
    <property type="entry name" value="Hexapeptide repeat proteins"/>
    <property type="match status" value="1"/>
</dbReference>
<dbReference type="CDD" id="cd03358">
    <property type="entry name" value="LbH_WxcM_N_like"/>
    <property type="match status" value="1"/>
</dbReference>
<dbReference type="InterPro" id="IPR011004">
    <property type="entry name" value="Trimer_LpxA-like_sf"/>
</dbReference>
<keyword evidence="3" id="KW-1185">Reference proteome</keyword>
<gene>
    <name evidence="2" type="ORF">IC230_06660</name>
</gene>
<comment type="similarity">
    <text evidence="1">Belongs to the transferase hexapeptide repeat family.</text>
</comment>
<dbReference type="PANTHER" id="PTHR43300:SF4">
    <property type="entry name" value="ACYL-[ACYL-CARRIER-PROTEIN]--UDP-N-ACETYLGLUCOSAMINE O-ACYLTRANSFERASE"/>
    <property type="match status" value="1"/>
</dbReference>
<dbReference type="Proteomes" id="UP000653797">
    <property type="component" value="Unassembled WGS sequence"/>
</dbReference>
<dbReference type="AlphaFoldDB" id="A0A927GCK3"/>
<name>A0A927GCK3_9BACT</name>